<name>A0AAV7SCR1_PLEWA</name>
<gene>
    <name evidence="2" type="ORF">NDU88_003069</name>
</gene>
<organism evidence="2 3">
    <name type="scientific">Pleurodeles waltl</name>
    <name type="common">Iberian ribbed newt</name>
    <dbReference type="NCBI Taxonomy" id="8319"/>
    <lineage>
        <taxon>Eukaryota</taxon>
        <taxon>Metazoa</taxon>
        <taxon>Chordata</taxon>
        <taxon>Craniata</taxon>
        <taxon>Vertebrata</taxon>
        <taxon>Euteleostomi</taxon>
        <taxon>Amphibia</taxon>
        <taxon>Batrachia</taxon>
        <taxon>Caudata</taxon>
        <taxon>Salamandroidea</taxon>
        <taxon>Salamandridae</taxon>
        <taxon>Pleurodelinae</taxon>
        <taxon>Pleurodeles</taxon>
    </lineage>
</organism>
<feature type="region of interest" description="Disordered" evidence="1">
    <location>
        <begin position="55"/>
        <end position="82"/>
    </location>
</feature>
<evidence type="ECO:0000313" key="2">
    <source>
        <dbReference type="EMBL" id="KAJ1162601.1"/>
    </source>
</evidence>
<feature type="region of interest" description="Disordered" evidence="1">
    <location>
        <begin position="1"/>
        <end position="41"/>
    </location>
</feature>
<evidence type="ECO:0000313" key="3">
    <source>
        <dbReference type="Proteomes" id="UP001066276"/>
    </source>
</evidence>
<dbReference type="AlphaFoldDB" id="A0AAV7SCR1"/>
<sequence length="133" mass="14904">MDPVGQRENMEVECQEVGEQQKGAAEQETGTMPMEGPGSSIQVRDVVQRIGEMERGFVESRSQDAADETPMTRKRKCDSRSGGCCLARHQCPPQFRKELCLTWELSLSIPGAKAYLVQTAVRKTATRSDEYYQ</sequence>
<feature type="compositionally biased region" description="Basic and acidic residues" evidence="1">
    <location>
        <begin position="55"/>
        <end position="64"/>
    </location>
</feature>
<accession>A0AAV7SCR1</accession>
<evidence type="ECO:0000256" key="1">
    <source>
        <dbReference type="SAM" id="MobiDB-lite"/>
    </source>
</evidence>
<keyword evidence="3" id="KW-1185">Reference proteome</keyword>
<dbReference type="Proteomes" id="UP001066276">
    <property type="component" value="Chromosome 4_2"/>
</dbReference>
<reference evidence="2" key="1">
    <citation type="journal article" date="2022" name="bioRxiv">
        <title>Sequencing and chromosome-scale assembly of the giantPleurodeles waltlgenome.</title>
        <authorList>
            <person name="Brown T."/>
            <person name="Elewa A."/>
            <person name="Iarovenko S."/>
            <person name="Subramanian E."/>
            <person name="Araus A.J."/>
            <person name="Petzold A."/>
            <person name="Susuki M."/>
            <person name="Suzuki K.-i.T."/>
            <person name="Hayashi T."/>
            <person name="Toyoda A."/>
            <person name="Oliveira C."/>
            <person name="Osipova E."/>
            <person name="Leigh N.D."/>
            <person name="Simon A."/>
            <person name="Yun M.H."/>
        </authorList>
    </citation>
    <scope>NUCLEOTIDE SEQUENCE</scope>
    <source>
        <strain evidence="2">20211129_DDA</strain>
        <tissue evidence="2">Liver</tissue>
    </source>
</reference>
<proteinExistence type="predicted"/>
<dbReference type="EMBL" id="JANPWB010000008">
    <property type="protein sequence ID" value="KAJ1162601.1"/>
    <property type="molecule type" value="Genomic_DNA"/>
</dbReference>
<comment type="caution">
    <text evidence="2">The sequence shown here is derived from an EMBL/GenBank/DDBJ whole genome shotgun (WGS) entry which is preliminary data.</text>
</comment>
<protein>
    <submittedName>
        <fullName evidence="2">Uncharacterized protein</fullName>
    </submittedName>
</protein>